<dbReference type="InterPro" id="IPR010086">
    <property type="entry name" value="Flavodoxin_lc"/>
</dbReference>
<proteinExistence type="inferred from homology"/>
<keyword evidence="11" id="KW-1185">Reference proteome</keyword>
<dbReference type="PROSITE" id="PS50902">
    <property type="entry name" value="FLAVODOXIN_LIKE"/>
    <property type="match status" value="1"/>
</dbReference>
<dbReference type="PROSITE" id="PS00201">
    <property type="entry name" value="FLAVODOXIN"/>
    <property type="match status" value="1"/>
</dbReference>
<evidence type="ECO:0000256" key="2">
    <source>
        <dbReference type="ARBA" id="ARBA00005267"/>
    </source>
</evidence>
<evidence type="ECO:0000256" key="3">
    <source>
        <dbReference type="ARBA" id="ARBA00022448"/>
    </source>
</evidence>
<dbReference type="InterPro" id="IPR008254">
    <property type="entry name" value="Flavodoxin/NO_synth"/>
</dbReference>
<evidence type="ECO:0000256" key="7">
    <source>
        <dbReference type="ARBA" id="ARBA00023231"/>
    </source>
</evidence>
<dbReference type="PANTHER" id="PTHR42809:SF1">
    <property type="entry name" value="FLAVODOXIN 1"/>
    <property type="match status" value="1"/>
</dbReference>
<dbReference type="PANTHER" id="PTHR42809">
    <property type="entry name" value="FLAVODOXIN 2"/>
    <property type="match status" value="1"/>
</dbReference>
<keyword evidence="7" id="KW-0535">Nitrogen fixation</keyword>
<dbReference type="GO" id="GO:0009055">
    <property type="term" value="F:electron transfer activity"/>
    <property type="evidence" value="ECO:0007669"/>
    <property type="project" value="UniProtKB-UniRule"/>
</dbReference>
<dbReference type="Pfam" id="PF00258">
    <property type="entry name" value="Flavodoxin_1"/>
    <property type="match status" value="1"/>
</dbReference>
<accession>A0A9X1B630</accession>
<keyword evidence="5 8" id="KW-0288">FMN</keyword>
<dbReference type="InterPro" id="IPR050619">
    <property type="entry name" value="Flavodoxin"/>
</dbReference>
<comment type="caution">
    <text evidence="10">The sequence shown here is derived from an EMBL/GenBank/DDBJ whole genome shotgun (WGS) entry which is preliminary data.</text>
</comment>
<name>A0A9X1B630_9GAMM</name>
<evidence type="ECO:0000256" key="1">
    <source>
        <dbReference type="ARBA" id="ARBA00001917"/>
    </source>
</evidence>
<dbReference type="InterPro" id="IPR001094">
    <property type="entry name" value="Flavdoxin-like"/>
</dbReference>
<organism evidence="10 11">
    <name type="scientific">Lamprobacter modestohalophilus</name>
    <dbReference type="NCBI Taxonomy" id="1064514"/>
    <lineage>
        <taxon>Bacteria</taxon>
        <taxon>Pseudomonadati</taxon>
        <taxon>Pseudomonadota</taxon>
        <taxon>Gammaproteobacteria</taxon>
        <taxon>Chromatiales</taxon>
        <taxon>Chromatiaceae</taxon>
        <taxon>Lamprobacter</taxon>
    </lineage>
</organism>
<dbReference type="Proteomes" id="UP001138768">
    <property type="component" value="Unassembled WGS sequence"/>
</dbReference>
<evidence type="ECO:0000256" key="6">
    <source>
        <dbReference type="ARBA" id="ARBA00022982"/>
    </source>
</evidence>
<dbReference type="PRINTS" id="PR00369">
    <property type="entry name" value="FLAVODOXIN"/>
</dbReference>
<sequence length="190" mass="20553">MRQIGIFFGTDSGTTRLIAKKIAKAIKARLGEDMVAKPLNVNRASADDLLAFQALMLGTPTYGEGVLPGKANDTDEAAWLEFLPQLDGKDFSGIRIALFGLGDQEKYPTHFCDAMMDLHSLFAKAGAQMVGGIDTGGFEFKRSRAVVDGRFVGLALDQHLQSLLTDARIDAWLDEVLPLLLEVCEAPVPA</sequence>
<keyword evidence="6 8" id="KW-0249">Electron transport</keyword>
<comment type="similarity">
    <text evidence="2 8">Belongs to the flavodoxin family.</text>
</comment>
<comment type="cofactor">
    <cofactor evidence="1 8">
        <name>FMN</name>
        <dbReference type="ChEBI" id="CHEBI:58210"/>
    </cofactor>
</comment>
<feature type="domain" description="Flavodoxin-like" evidence="9">
    <location>
        <begin position="4"/>
        <end position="177"/>
    </location>
</feature>
<keyword evidence="3 8" id="KW-0813">Transport</keyword>
<evidence type="ECO:0000256" key="5">
    <source>
        <dbReference type="ARBA" id="ARBA00022643"/>
    </source>
</evidence>
<dbReference type="PIRSF" id="PIRSF038996">
    <property type="entry name" value="FldA"/>
    <property type="match status" value="1"/>
</dbReference>
<evidence type="ECO:0000313" key="10">
    <source>
        <dbReference type="EMBL" id="MBK1620252.1"/>
    </source>
</evidence>
<dbReference type="SUPFAM" id="SSF52218">
    <property type="entry name" value="Flavoproteins"/>
    <property type="match status" value="1"/>
</dbReference>
<reference evidence="10 11" key="1">
    <citation type="journal article" date="2020" name="Microorganisms">
        <title>Osmotic Adaptation and Compatible Solute Biosynthesis of Phototrophic Bacteria as Revealed from Genome Analyses.</title>
        <authorList>
            <person name="Imhoff J.F."/>
            <person name="Rahn T."/>
            <person name="Kunzel S."/>
            <person name="Keller A."/>
            <person name="Neulinger S.C."/>
        </authorList>
    </citation>
    <scope>NUCLEOTIDE SEQUENCE [LARGE SCALE GENOMIC DNA]</scope>
    <source>
        <strain evidence="10 11">DSM 25653</strain>
    </source>
</reference>
<dbReference type="Gene3D" id="3.40.50.360">
    <property type="match status" value="1"/>
</dbReference>
<comment type="function">
    <text evidence="8">Low-potential electron donor to a number of redox enzymes.</text>
</comment>
<dbReference type="NCBIfam" id="NF006739">
    <property type="entry name" value="PRK09267.1-5"/>
    <property type="match status" value="1"/>
</dbReference>
<evidence type="ECO:0000313" key="11">
    <source>
        <dbReference type="Proteomes" id="UP001138768"/>
    </source>
</evidence>
<dbReference type="EMBL" id="NRRY01000035">
    <property type="protein sequence ID" value="MBK1620252.1"/>
    <property type="molecule type" value="Genomic_DNA"/>
</dbReference>
<dbReference type="InterPro" id="IPR029039">
    <property type="entry name" value="Flavoprotein-like_sf"/>
</dbReference>
<gene>
    <name evidence="10" type="ORF">CKO42_17750</name>
</gene>
<dbReference type="AlphaFoldDB" id="A0A9X1B630"/>
<dbReference type="GO" id="GO:0010181">
    <property type="term" value="F:FMN binding"/>
    <property type="evidence" value="ECO:0007669"/>
    <property type="project" value="UniProtKB-UniRule"/>
</dbReference>
<dbReference type="RefSeq" id="WP_200246935.1">
    <property type="nucleotide sequence ID" value="NZ_NRRY01000035.1"/>
</dbReference>
<evidence type="ECO:0000256" key="8">
    <source>
        <dbReference type="PIRNR" id="PIRNR038996"/>
    </source>
</evidence>
<dbReference type="NCBIfam" id="TIGR01752">
    <property type="entry name" value="flav_long"/>
    <property type="match status" value="1"/>
</dbReference>
<evidence type="ECO:0000256" key="4">
    <source>
        <dbReference type="ARBA" id="ARBA00022630"/>
    </source>
</evidence>
<dbReference type="InterPro" id="IPR001226">
    <property type="entry name" value="Flavodoxin_CS"/>
</dbReference>
<evidence type="ECO:0000259" key="9">
    <source>
        <dbReference type="PROSITE" id="PS50902"/>
    </source>
</evidence>
<protein>
    <recommendedName>
        <fullName evidence="8">Flavodoxin</fullName>
    </recommendedName>
</protein>
<keyword evidence="4 8" id="KW-0285">Flavoprotein</keyword>